<dbReference type="GO" id="GO:0005886">
    <property type="term" value="C:plasma membrane"/>
    <property type="evidence" value="ECO:0007669"/>
    <property type="project" value="UniProtKB-SubCell"/>
</dbReference>
<evidence type="ECO:0000256" key="2">
    <source>
        <dbReference type="ARBA" id="ARBA00007362"/>
    </source>
</evidence>
<feature type="transmembrane region" description="Helical" evidence="7">
    <location>
        <begin position="96"/>
        <end position="117"/>
    </location>
</feature>
<gene>
    <name evidence="9" type="ORF">BBF96_00975</name>
</gene>
<proteinExistence type="inferred from homology"/>
<feature type="domain" description="EamA" evidence="8">
    <location>
        <begin position="155"/>
        <end position="291"/>
    </location>
</feature>
<dbReference type="AlphaFoldDB" id="A0A3Q9HNM7"/>
<evidence type="ECO:0000256" key="6">
    <source>
        <dbReference type="ARBA" id="ARBA00023136"/>
    </source>
</evidence>
<feature type="transmembrane region" description="Helical" evidence="7">
    <location>
        <begin position="274"/>
        <end position="291"/>
    </location>
</feature>
<dbReference type="RefSeq" id="WP_205665680.1">
    <property type="nucleotide sequence ID" value="NZ_CP016379.1"/>
</dbReference>
<evidence type="ECO:0000256" key="7">
    <source>
        <dbReference type="SAM" id="Phobius"/>
    </source>
</evidence>
<dbReference type="KEGG" id="aft:BBF96_00975"/>
<dbReference type="PANTHER" id="PTHR32322:SF18">
    <property type="entry name" value="S-ADENOSYLMETHIONINE_S-ADENOSYLHOMOCYSTEINE TRANSPORTER"/>
    <property type="match status" value="1"/>
</dbReference>
<feature type="transmembrane region" description="Helical" evidence="7">
    <location>
        <begin position="216"/>
        <end position="237"/>
    </location>
</feature>
<protein>
    <recommendedName>
        <fullName evidence="8">EamA domain-containing protein</fullName>
    </recommendedName>
</protein>
<keyword evidence="6 7" id="KW-0472">Membrane</keyword>
<feature type="transmembrane region" description="Helical" evidence="7">
    <location>
        <begin position="37"/>
        <end position="55"/>
    </location>
</feature>
<name>A0A3Q9HNM7_9FIRM</name>
<evidence type="ECO:0000256" key="3">
    <source>
        <dbReference type="ARBA" id="ARBA00022475"/>
    </source>
</evidence>
<keyword evidence="4 7" id="KW-0812">Transmembrane</keyword>
<dbReference type="Proteomes" id="UP000267250">
    <property type="component" value="Chromosome"/>
</dbReference>
<reference evidence="9 10" key="1">
    <citation type="submission" date="2016-07" db="EMBL/GenBank/DDBJ databases">
        <title>Genome and transcriptome analysis of iron-reducing fermentative bacteria Anoxybacter fermentans.</title>
        <authorList>
            <person name="Zeng X."/>
            <person name="Shao Z."/>
        </authorList>
    </citation>
    <scope>NUCLEOTIDE SEQUENCE [LARGE SCALE GENOMIC DNA]</scope>
    <source>
        <strain evidence="9 10">DY22613</strain>
    </source>
</reference>
<evidence type="ECO:0000313" key="9">
    <source>
        <dbReference type="EMBL" id="AZR72086.1"/>
    </source>
</evidence>
<sequence length="293" mass="33116">MRQETRMHLAMIVSALFWAGAFIAGKIGVREFSPYELTFFRFLFATILIFIILYHKEKGNWQLERSLWPLTILLGLIGMFGYHVLFFTALKYTTAVNSSIIGATNPLITTILAAFFLGEYLSLKRMGAILLALLGVVLTVTNGDLSVLWNFTFNIGDIIMLGAVICWAIYSILSRRAKGRVSSLKLMTYVFMVCLIAMFPFVIYEKVWTKLLTISWQGWVSVIYMAVFPSVLGYLVQMASIRQIGASRTAVYVNLVPVFSMILSYFILHEPIGWFKFFTAGMIISGVYLSSKS</sequence>
<evidence type="ECO:0000313" key="10">
    <source>
        <dbReference type="Proteomes" id="UP000267250"/>
    </source>
</evidence>
<keyword evidence="5 7" id="KW-1133">Transmembrane helix</keyword>
<dbReference type="Pfam" id="PF00892">
    <property type="entry name" value="EamA"/>
    <property type="match status" value="2"/>
</dbReference>
<keyword evidence="10" id="KW-1185">Reference proteome</keyword>
<dbReference type="InterPro" id="IPR050638">
    <property type="entry name" value="AA-Vitamin_Transporters"/>
</dbReference>
<keyword evidence="3" id="KW-1003">Cell membrane</keyword>
<feature type="transmembrane region" description="Helical" evidence="7">
    <location>
        <begin position="186"/>
        <end position="204"/>
    </location>
</feature>
<feature type="domain" description="EamA" evidence="8">
    <location>
        <begin position="7"/>
        <end position="140"/>
    </location>
</feature>
<dbReference type="EMBL" id="CP016379">
    <property type="protein sequence ID" value="AZR72086.1"/>
    <property type="molecule type" value="Genomic_DNA"/>
</dbReference>
<dbReference type="PANTHER" id="PTHR32322">
    <property type="entry name" value="INNER MEMBRANE TRANSPORTER"/>
    <property type="match status" value="1"/>
</dbReference>
<feature type="transmembrane region" description="Helical" evidence="7">
    <location>
        <begin position="67"/>
        <end position="90"/>
    </location>
</feature>
<evidence type="ECO:0000256" key="5">
    <source>
        <dbReference type="ARBA" id="ARBA00022989"/>
    </source>
</evidence>
<evidence type="ECO:0000256" key="1">
    <source>
        <dbReference type="ARBA" id="ARBA00004651"/>
    </source>
</evidence>
<comment type="similarity">
    <text evidence="2">Belongs to the EamA transporter family.</text>
</comment>
<feature type="transmembrane region" description="Helical" evidence="7">
    <location>
        <begin position="249"/>
        <end position="268"/>
    </location>
</feature>
<evidence type="ECO:0000259" key="8">
    <source>
        <dbReference type="Pfam" id="PF00892"/>
    </source>
</evidence>
<feature type="transmembrane region" description="Helical" evidence="7">
    <location>
        <begin position="155"/>
        <end position="174"/>
    </location>
</feature>
<dbReference type="InterPro" id="IPR000620">
    <property type="entry name" value="EamA_dom"/>
</dbReference>
<feature type="transmembrane region" description="Helical" evidence="7">
    <location>
        <begin position="129"/>
        <end position="149"/>
    </location>
</feature>
<accession>A0A3Q9HNM7</accession>
<feature type="transmembrane region" description="Helical" evidence="7">
    <location>
        <begin position="7"/>
        <end position="25"/>
    </location>
</feature>
<dbReference type="InterPro" id="IPR037185">
    <property type="entry name" value="EmrE-like"/>
</dbReference>
<evidence type="ECO:0000256" key="4">
    <source>
        <dbReference type="ARBA" id="ARBA00022692"/>
    </source>
</evidence>
<organism evidence="9 10">
    <name type="scientific">Anoxybacter fermentans</name>
    <dbReference type="NCBI Taxonomy" id="1323375"/>
    <lineage>
        <taxon>Bacteria</taxon>
        <taxon>Bacillati</taxon>
        <taxon>Bacillota</taxon>
        <taxon>Clostridia</taxon>
        <taxon>Halanaerobiales</taxon>
        <taxon>Anoxybacter</taxon>
    </lineage>
</organism>
<dbReference type="SUPFAM" id="SSF103481">
    <property type="entry name" value="Multidrug resistance efflux transporter EmrE"/>
    <property type="match status" value="2"/>
</dbReference>
<comment type="subcellular location">
    <subcellularLocation>
        <location evidence="1">Cell membrane</location>
        <topology evidence="1">Multi-pass membrane protein</topology>
    </subcellularLocation>
</comment>